<dbReference type="OrthoDB" id="6133115at2759"/>
<dbReference type="SMART" id="SM00066">
    <property type="entry name" value="GAL4"/>
    <property type="match status" value="1"/>
</dbReference>
<dbReference type="EMBL" id="MU251393">
    <property type="protein sequence ID" value="KAG9237094.1"/>
    <property type="molecule type" value="Genomic_DNA"/>
</dbReference>
<keyword evidence="1" id="KW-0539">Nucleus</keyword>
<dbReference type="AlphaFoldDB" id="A0A9P7YNI2"/>
<dbReference type="InterPro" id="IPR001138">
    <property type="entry name" value="Zn2Cys6_DnaBD"/>
</dbReference>
<feature type="domain" description="Zn(2)-C6 fungal-type" evidence="3">
    <location>
        <begin position="27"/>
        <end position="57"/>
    </location>
</feature>
<dbReference type="InterPro" id="IPR053181">
    <property type="entry name" value="EcdB-like_regulator"/>
</dbReference>
<dbReference type="GO" id="GO:0000981">
    <property type="term" value="F:DNA-binding transcription factor activity, RNA polymerase II-specific"/>
    <property type="evidence" value="ECO:0007669"/>
    <property type="project" value="InterPro"/>
</dbReference>
<dbReference type="CDD" id="cd00067">
    <property type="entry name" value="GAL4"/>
    <property type="match status" value="1"/>
</dbReference>
<accession>A0A9P7YNI2</accession>
<feature type="compositionally biased region" description="Pro residues" evidence="2">
    <location>
        <begin position="88"/>
        <end position="103"/>
    </location>
</feature>
<dbReference type="Gene3D" id="4.10.240.10">
    <property type="entry name" value="Zn(2)-C6 fungal-type DNA-binding domain"/>
    <property type="match status" value="1"/>
</dbReference>
<reference evidence="4" key="1">
    <citation type="journal article" date="2021" name="IMA Fungus">
        <title>Genomic characterization of three marine fungi, including Emericellopsis atlantica sp. nov. with signatures of a generalist lifestyle and marine biomass degradation.</title>
        <authorList>
            <person name="Hagestad O.C."/>
            <person name="Hou L."/>
            <person name="Andersen J.H."/>
            <person name="Hansen E.H."/>
            <person name="Altermark B."/>
            <person name="Li C."/>
            <person name="Kuhnert E."/>
            <person name="Cox R.J."/>
            <person name="Crous P.W."/>
            <person name="Spatafora J.W."/>
            <person name="Lail K."/>
            <person name="Amirebrahimi M."/>
            <person name="Lipzen A."/>
            <person name="Pangilinan J."/>
            <person name="Andreopoulos W."/>
            <person name="Hayes R.D."/>
            <person name="Ng V."/>
            <person name="Grigoriev I.V."/>
            <person name="Jackson S.A."/>
            <person name="Sutton T.D.S."/>
            <person name="Dobson A.D.W."/>
            <person name="Rama T."/>
        </authorList>
    </citation>
    <scope>NUCLEOTIDE SEQUENCE</scope>
    <source>
        <strain evidence="4">TRa018bII</strain>
    </source>
</reference>
<evidence type="ECO:0000256" key="2">
    <source>
        <dbReference type="SAM" id="MobiDB-lite"/>
    </source>
</evidence>
<dbReference type="InterPro" id="IPR036864">
    <property type="entry name" value="Zn2-C6_fun-type_DNA-bd_sf"/>
</dbReference>
<dbReference type="PANTHER" id="PTHR47785:SF6">
    <property type="entry name" value="ZN(II)2CYS6 TRANSCRIPTION FACTOR (EUROFUNG)"/>
    <property type="match status" value="1"/>
</dbReference>
<evidence type="ECO:0000313" key="5">
    <source>
        <dbReference type="Proteomes" id="UP000824998"/>
    </source>
</evidence>
<keyword evidence="5" id="KW-1185">Reference proteome</keyword>
<sequence>MSDSTSGGPSSSQNPSRQQRGAIATQACENCRTRKQRCDETRPKCGHCTKMKAECRYREPQPTKKDKTLVEILDRLSSLEGKIDRLPLRPPAGFGPPQNPPSDQPSSTLDSEPYRYTPPERLPSYVPNPGTISAHQLYRHTSSAHKMLTWPAVQNVLIQAMPSNIGDLRVLEQDGAAFMVQTYQNTSGLPLDEKLQDLPFVGMQTQATRTAGGARFTFPALTRETVDRLATAYFETFNVIYPFMDRQNFLSDTLVKVQTEGFDGDKDSVIALLVFALGELALEGLHGLPIESNKRRMSGVRGGTSNRPPGLALFNEARARMGFVLTECDLENIQIFSLAALYHECSFRHLDFWRLTVSASLACKILVTCNKIDWESPRGDLTKRAYWHCVLMETGLHLELDLPLTGIMALEDQVGLPFFNEPFCEADHRANQSSHFQAHYASQIALRRLCADVHNSLNDSVGVDTPSVTTSEEYSGPIPINLKQLAKRLIQWRELLPLELQWAEDNPISFPSPQVPNTGSSQNLDPELSPRLSRAGLFTSDLESEPVQYNYLYDLQVAMLRTRYYCVKYMVYRPFVYKALHYPDHITTEDAEGVAECLRTCIMWPILFSPTSRRKRLIPYLFCWSQHFLGILIILHLTRHNIALRNIRAQLCGPRFEAEADQSIALMLDWIWDLRSSDPVAMWCWNILKGIYKVE</sequence>
<dbReference type="PANTHER" id="PTHR47785">
    <property type="entry name" value="ZN(II)2CYS6 TRANSCRIPTION FACTOR (EUROFUNG)-RELATED-RELATED"/>
    <property type="match status" value="1"/>
</dbReference>
<dbReference type="Proteomes" id="UP000824998">
    <property type="component" value="Unassembled WGS sequence"/>
</dbReference>
<evidence type="ECO:0000313" key="4">
    <source>
        <dbReference type="EMBL" id="KAG9237094.1"/>
    </source>
</evidence>
<protein>
    <recommendedName>
        <fullName evidence="3">Zn(2)-C6 fungal-type domain-containing protein</fullName>
    </recommendedName>
</protein>
<gene>
    <name evidence="4" type="ORF">BJ875DRAFT_178961</name>
</gene>
<dbReference type="Pfam" id="PF00172">
    <property type="entry name" value="Zn_clus"/>
    <property type="match status" value="1"/>
</dbReference>
<name>A0A9P7YNI2_9HELO</name>
<proteinExistence type="predicted"/>
<feature type="compositionally biased region" description="Low complexity" evidence="2">
    <location>
        <begin position="1"/>
        <end position="21"/>
    </location>
</feature>
<dbReference type="GO" id="GO:0008270">
    <property type="term" value="F:zinc ion binding"/>
    <property type="evidence" value="ECO:0007669"/>
    <property type="project" value="InterPro"/>
</dbReference>
<feature type="region of interest" description="Disordered" evidence="2">
    <location>
        <begin position="81"/>
        <end position="127"/>
    </location>
</feature>
<dbReference type="CDD" id="cd12148">
    <property type="entry name" value="fungal_TF_MHR"/>
    <property type="match status" value="1"/>
</dbReference>
<organism evidence="4 5">
    <name type="scientific">Amylocarpus encephaloides</name>
    <dbReference type="NCBI Taxonomy" id="45428"/>
    <lineage>
        <taxon>Eukaryota</taxon>
        <taxon>Fungi</taxon>
        <taxon>Dikarya</taxon>
        <taxon>Ascomycota</taxon>
        <taxon>Pezizomycotina</taxon>
        <taxon>Leotiomycetes</taxon>
        <taxon>Helotiales</taxon>
        <taxon>Helotiales incertae sedis</taxon>
        <taxon>Amylocarpus</taxon>
    </lineage>
</organism>
<evidence type="ECO:0000256" key="1">
    <source>
        <dbReference type="ARBA" id="ARBA00023242"/>
    </source>
</evidence>
<dbReference type="PROSITE" id="PS50048">
    <property type="entry name" value="ZN2_CY6_FUNGAL_2"/>
    <property type="match status" value="1"/>
</dbReference>
<evidence type="ECO:0000259" key="3">
    <source>
        <dbReference type="PROSITE" id="PS50048"/>
    </source>
</evidence>
<comment type="caution">
    <text evidence="4">The sequence shown here is derived from an EMBL/GenBank/DDBJ whole genome shotgun (WGS) entry which is preliminary data.</text>
</comment>
<feature type="region of interest" description="Disordered" evidence="2">
    <location>
        <begin position="1"/>
        <end position="23"/>
    </location>
</feature>
<dbReference type="SUPFAM" id="SSF57701">
    <property type="entry name" value="Zn2/Cys6 DNA-binding domain"/>
    <property type="match status" value="1"/>
</dbReference>
<dbReference type="PROSITE" id="PS00463">
    <property type="entry name" value="ZN2_CY6_FUNGAL_1"/>
    <property type="match status" value="1"/>
</dbReference>